<dbReference type="PANTHER" id="PTHR47691:SF3">
    <property type="entry name" value="HTH-TYPE TRANSCRIPTIONAL REGULATOR RV0890C-RELATED"/>
    <property type="match status" value="1"/>
</dbReference>
<evidence type="ECO:0000256" key="3">
    <source>
        <dbReference type="PROSITE-ProRule" id="PRU01091"/>
    </source>
</evidence>
<evidence type="ECO:0000256" key="1">
    <source>
        <dbReference type="ARBA" id="ARBA00005820"/>
    </source>
</evidence>
<dbReference type="CDD" id="cd15831">
    <property type="entry name" value="BTAD"/>
    <property type="match status" value="1"/>
</dbReference>
<dbReference type="Gene3D" id="1.25.40.10">
    <property type="entry name" value="Tetratricopeptide repeat domain"/>
    <property type="match status" value="1"/>
</dbReference>
<dbReference type="PROSITE" id="PS51755">
    <property type="entry name" value="OMPR_PHOB"/>
    <property type="match status" value="1"/>
</dbReference>
<dbReference type="SUPFAM" id="SSF52540">
    <property type="entry name" value="P-loop containing nucleoside triphosphate hydrolases"/>
    <property type="match status" value="1"/>
</dbReference>
<evidence type="ECO:0000313" key="6">
    <source>
        <dbReference type="Proteomes" id="UP001596175"/>
    </source>
</evidence>
<gene>
    <name evidence="5" type="ORF">ACFPK1_12765</name>
</gene>
<organism evidence="5 6">
    <name type="scientific">Actinomycetospora rhizophila</name>
    <dbReference type="NCBI Taxonomy" id="1416876"/>
    <lineage>
        <taxon>Bacteria</taxon>
        <taxon>Bacillati</taxon>
        <taxon>Actinomycetota</taxon>
        <taxon>Actinomycetes</taxon>
        <taxon>Pseudonocardiales</taxon>
        <taxon>Pseudonocardiaceae</taxon>
        <taxon>Actinomycetospora</taxon>
    </lineage>
</organism>
<evidence type="ECO:0000259" key="4">
    <source>
        <dbReference type="PROSITE" id="PS51755"/>
    </source>
</evidence>
<dbReference type="InterPro" id="IPR011990">
    <property type="entry name" value="TPR-like_helical_dom_sf"/>
</dbReference>
<sequence>MRVRDLGAVAVAVDADERPVAGLRATAMLALLTINVNRRVSVDALMDAAWGEHLTPGAASSLDSHIWRLRQLLEPGRSPRQPPTVLVNDAGGYRLVAGAHGVDSLLFSELAGEVRDLIAAGHASAAVVRADKALGLWRGRPYGPLAERPWAQPAVARLDELHGQVEARRIEALVESGALDQALSDVEPLIAAMPFREPLRAQQMLALYRSGRGEQALQSYRDAHRLFMQEVGTEPGAELRTLHRRILDDDAGLAPAVPARRAAATAHTPEVHLPTALTPLIGREDALPALEELVRERRLVTVAGAAGCGKTRLAIEVARHAAPAFGDGVWFVDLASVPDDALVVETVVSTVGFSVRAGSTPLEDLGDYLRARRVLLVLDNCEHVLPSVTRIVEAALADGVDPGAPPACGILTTSREPIDVTGETIWTLDPLRLPPDDAGTDRATAPAVALFLQRLAAAAPTLAVDDQVLDRAVHICVALDGLPLPIELAAARVRSHTLDDIATQVFADPGRLGRLGRGADDHRRTVQSAIEWSHRMLTVPEQVAHRRIAVLPGPFTSAMAAAVLGEEVDGPAGADDLLAQLVHRSMLSAQSARRSQGSTTFRQLATVRAHAHHALLDAREEAEITDRRDAWTAALVAARPRLGHPDEIEWFHTLDDGYATVRATLTRRLIDEPDVRGAHIAVRLGTYWYYRARVLEGTRWLQLAHDVVHDRAPDGGQDGRPVDSVSVRLALAAALALRARIDLARPHVEHALDDLPSVAREDLVEVGEGLARLISSAFVPAAWLPAAVELIAVVHERLRRVVDDAGDPDLELVAAAVGCSAAFAAGRWQEAVRDSERVHERASAAGNVMATWVSAAPPMLVAMLTADPDKGIPWFRRLVRGYARLGTGGVGSPLEVRANFAAQAGDYRRAATIYAAARAENRRAALSWPRWELTHSLEEITRERLPRAEYEQARQDGERLSVAEVLAAE</sequence>
<dbReference type="Pfam" id="PF03704">
    <property type="entry name" value="BTAD"/>
    <property type="match status" value="1"/>
</dbReference>
<accession>A0ABV9ZDK0</accession>
<dbReference type="Pfam" id="PF00486">
    <property type="entry name" value="Trans_reg_C"/>
    <property type="match status" value="1"/>
</dbReference>
<dbReference type="EMBL" id="JBHSKG010000005">
    <property type="protein sequence ID" value="MFC5139107.1"/>
    <property type="molecule type" value="Genomic_DNA"/>
</dbReference>
<dbReference type="PANTHER" id="PTHR47691">
    <property type="entry name" value="REGULATOR-RELATED"/>
    <property type="match status" value="1"/>
</dbReference>
<dbReference type="SUPFAM" id="SSF46894">
    <property type="entry name" value="C-terminal effector domain of the bipartite response regulators"/>
    <property type="match status" value="1"/>
</dbReference>
<dbReference type="InterPro" id="IPR036388">
    <property type="entry name" value="WH-like_DNA-bd_sf"/>
</dbReference>
<evidence type="ECO:0000256" key="2">
    <source>
        <dbReference type="ARBA" id="ARBA00023125"/>
    </source>
</evidence>
<dbReference type="SMART" id="SM01043">
    <property type="entry name" value="BTAD"/>
    <property type="match status" value="1"/>
</dbReference>
<evidence type="ECO:0000313" key="5">
    <source>
        <dbReference type="EMBL" id="MFC5139107.1"/>
    </source>
</evidence>
<dbReference type="Proteomes" id="UP001596175">
    <property type="component" value="Unassembled WGS sequence"/>
</dbReference>
<dbReference type="SUPFAM" id="SSF48452">
    <property type="entry name" value="TPR-like"/>
    <property type="match status" value="1"/>
</dbReference>
<dbReference type="PRINTS" id="PR00364">
    <property type="entry name" value="DISEASERSIST"/>
</dbReference>
<feature type="DNA-binding region" description="OmpR/PhoB-type" evidence="3">
    <location>
        <begin position="1"/>
        <end position="97"/>
    </location>
</feature>
<dbReference type="Gene3D" id="1.10.10.10">
    <property type="entry name" value="Winged helix-like DNA-binding domain superfamily/Winged helix DNA-binding domain"/>
    <property type="match status" value="1"/>
</dbReference>
<comment type="similarity">
    <text evidence="1">Belongs to the AfsR/DnrI/RedD regulatory family.</text>
</comment>
<proteinExistence type="inferred from homology"/>
<dbReference type="RefSeq" id="WP_378021295.1">
    <property type="nucleotide sequence ID" value="NZ_JBHSKG010000005.1"/>
</dbReference>
<name>A0ABV9ZDK0_9PSEU</name>
<comment type="caution">
    <text evidence="5">The sequence shown here is derived from an EMBL/GenBank/DDBJ whole genome shotgun (WGS) entry which is preliminary data.</text>
</comment>
<dbReference type="InterPro" id="IPR001867">
    <property type="entry name" value="OmpR/PhoB-type_DNA-bd"/>
</dbReference>
<dbReference type="InterPro" id="IPR027417">
    <property type="entry name" value="P-loop_NTPase"/>
</dbReference>
<dbReference type="InterPro" id="IPR016032">
    <property type="entry name" value="Sig_transdc_resp-reg_C-effctor"/>
</dbReference>
<keyword evidence="6" id="KW-1185">Reference proteome</keyword>
<feature type="domain" description="OmpR/PhoB-type" evidence="4">
    <location>
        <begin position="1"/>
        <end position="97"/>
    </location>
</feature>
<reference evidence="6" key="1">
    <citation type="journal article" date="2019" name="Int. J. Syst. Evol. Microbiol.">
        <title>The Global Catalogue of Microorganisms (GCM) 10K type strain sequencing project: providing services to taxonomists for standard genome sequencing and annotation.</title>
        <authorList>
            <consortium name="The Broad Institute Genomics Platform"/>
            <consortium name="The Broad Institute Genome Sequencing Center for Infectious Disease"/>
            <person name="Wu L."/>
            <person name="Ma J."/>
        </authorList>
    </citation>
    <scope>NUCLEOTIDE SEQUENCE [LARGE SCALE GENOMIC DNA]</scope>
    <source>
        <strain evidence="6">XZYJ18</strain>
    </source>
</reference>
<dbReference type="InterPro" id="IPR005158">
    <property type="entry name" value="BTAD"/>
</dbReference>
<dbReference type="SMART" id="SM00862">
    <property type="entry name" value="Trans_reg_C"/>
    <property type="match status" value="1"/>
</dbReference>
<keyword evidence="2 3" id="KW-0238">DNA-binding</keyword>
<protein>
    <submittedName>
        <fullName evidence="5">BTAD domain-containing putative transcriptional regulator</fullName>
    </submittedName>
</protein>